<organism evidence="1 2">
    <name type="scientific">Colletotrichum simmondsii</name>
    <dbReference type="NCBI Taxonomy" id="703756"/>
    <lineage>
        <taxon>Eukaryota</taxon>
        <taxon>Fungi</taxon>
        <taxon>Dikarya</taxon>
        <taxon>Ascomycota</taxon>
        <taxon>Pezizomycotina</taxon>
        <taxon>Sordariomycetes</taxon>
        <taxon>Hypocreomycetidae</taxon>
        <taxon>Glomerellales</taxon>
        <taxon>Glomerellaceae</taxon>
        <taxon>Colletotrichum</taxon>
        <taxon>Colletotrichum acutatum species complex</taxon>
    </lineage>
</organism>
<proteinExistence type="predicted"/>
<dbReference type="EMBL" id="JFBX01000758">
    <property type="protein sequence ID" value="KXH29028.1"/>
    <property type="molecule type" value="Genomic_DNA"/>
</dbReference>
<keyword evidence="2" id="KW-1185">Reference proteome</keyword>
<protein>
    <submittedName>
        <fullName evidence="1">Uncharacterized protein</fullName>
    </submittedName>
</protein>
<evidence type="ECO:0000313" key="1">
    <source>
        <dbReference type="EMBL" id="KXH29028.1"/>
    </source>
</evidence>
<reference evidence="1 2" key="1">
    <citation type="submission" date="2014-02" db="EMBL/GenBank/DDBJ databases">
        <title>The genome sequence of Colletotrichum simmondsii CBS122122.</title>
        <authorList>
            <person name="Baroncelli R."/>
            <person name="Thon M.R."/>
        </authorList>
    </citation>
    <scope>NUCLEOTIDE SEQUENCE [LARGE SCALE GENOMIC DNA]</scope>
    <source>
        <strain evidence="1 2">CBS122122</strain>
    </source>
</reference>
<dbReference type="Proteomes" id="UP000070328">
    <property type="component" value="Unassembled WGS sequence"/>
</dbReference>
<evidence type="ECO:0000313" key="2">
    <source>
        <dbReference type="Proteomes" id="UP000070328"/>
    </source>
</evidence>
<sequence length="205" mass="22137">MTPSFLLCTTSPPSSDGISSRFTTVPSLTSSVLVLPSNYVFAPMGKTSNTGPFPSSDSDGLYVQKGMYPRPCAQQSPNYWSAQKAIAIIVSSPTPSYAQSDARNPSQPFSGQLCRIKSAFFKSVRRLAFQRWEGPPVLCWHSARELHTPAAPLDQGFGPTALPENGEYKDYGNLSSFADGDTNTASPLTYGPATGYGISEHHCYH</sequence>
<comment type="caution">
    <text evidence="1">The sequence shown here is derived from an EMBL/GenBank/DDBJ whole genome shotgun (WGS) entry which is preliminary data.</text>
</comment>
<accession>A0A135RZK3</accession>
<dbReference type="AlphaFoldDB" id="A0A135RZK3"/>
<gene>
    <name evidence="1" type="ORF">CSIM01_02097</name>
</gene>
<name>A0A135RZK3_9PEZI</name>